<proteinExistence type="inferred from homology"/>
<evidence type="ECO:0000259" key="7">
    <source>
        <dbReference type="Pfam" id="PF01850"/>
    </source>
</evidence>
<reference evidence="8" key="2">
    <citation type="journal article" date="2014" name="ISME J.">
        <title>Microbial stratification in low pH oxic and suboxic macroscopic growths along an acid mine drainage.</title>
        <authorList>
            <person name="Mendez-Garcia C."/>
            <person name="Mesa V."/>
            <person name="Sprenger R.R."/>
            <person name="Richter M."/>
            <person name="Diez M.S."/>
            <person name="Solano J."/>
            <person name="Bargiela R."/>
            <person name="Golyshina O.V."/>
            <person name="Manteca A."/>
            <person name="Ramos J.L."/>
            <person name="Gallego J.R."/>
            <person name="Llorente I."/>
            <person name="Martins Dos Santos V.A."/>
            <person name="Jensen O.N."/>
            <person name="Pelaez A.I."/>
            <person name="Sanchez J."/>
            <person name="Ferrer M."/>
        </authorList>
    </citation>
    <scope>NUCLEOTIDE SEQUENCE</scope>
</reference>
<dbReference type="Pfam" id="PF01850">
    <property type="entry name" value="PIN"/>
    <property type="match status" value="1"/>
</dbReference>
<dbReference type="Gene3D" id="3.40.50.1010">
    <property type="entry name" value="5'-nuclease"/>
    <property type="match status" value="1"/>
</dbReference>
<comment type="cofactor">
    <cofactor evidence="1">
        <name>Mg(2+)</name>
        <dbReference type="ChEBI" id="CHEBI:18420"/>
    </cofactor>
</comment>
<dbReference type="PANTHER" id="PTHR33653:SF1">
    <property type="entry name" value="RIBONUCLEASE VAPC2"/>
    <property type="match status" value="1"/>
</dbReference>
<dbReference type="EMBL" id="AUZX01005803">
    <property type="protein sequence ID" value="EQD66531.1"/>
    <property type="molecule type" value="Genomic_DNA"/>
</dbReference>
<dbReference type="InterPro" id="IPR050556">
    <property type="entry name" value="Type_II_TA_system_RNase"/>
</dbReference>
<feature type="domain" description="PIN" evidence="7">
    <location>
        <begin position="9"/>
        <end position="105"/>
    </location>
</feature>
<evidence type="ECO:0000256" key="6">
    <source>
        <dbReference type="ARBA" id="ARBA00038093"/>
    </source>
</evidence>
<dbReference type="GO" id="GO:0016787">
    <property type="term" value="F:hydrolase activity"/>
    <property type="evidence" value="ECO:0007669"/>
    <property type="project" value="UniProtKB-KW"/>
</dbReference>
<sequence>RIVRRMSGRSPGELRLSAITLAELRFGAAHGESRAENEAALEEFLDLFQADDFPCDSAGDLGDIKTALFAKGKTIGPYDMLIAAHARHIGATLITNNEREFRRIPSLAVENWTKP</sequence>
<dbReference type="InterPro" id="IPR029060">
    <property type="entry name" value="PIN-like_dom_sf"/>
</dbReference>
<evidence type="ECO:0000256" key="1">
    <source>
        <dbReference type="ARBA" id="ARBA00001946"/>
    </source>
</evidence>
<comment type="caution">
    <text evidence="8">The sequence shown here is derived from an EMBL/GenBank/DDBJ whole genome shotgun (WGS) entry which is preliminary data.</text>
</comment>
<evidence type="ECO:0000256" key="5">
    <source>
        <dbReference type="ARBA" id="ARBA00022842"/>
    </source>
</evidence>
<comment type="similarity">
    <text evidence="6">Belongs to the PINc/VapC protein family.</text>
</comment>
<dbReference type="GO" id="GO:0004518">
    <property type="term" value="F:nuclease activity"/>
    <property type="evidence" value="ECO:0007669"/>
    <property type="project" value="UniProtKB-KW"/>
</dbReference>
<dbReference type="InterPro" id="IPR002716">
    <property type="entry name" value="PIN_dom"/>
</dbReference>
<dbReference type="PANTHER" id="PTHR33653">
    <property type="entry name" value="RIBONUCLEASE VAPC2"/>
    <property type="match status" value="1"/>
</dbReference>
<reference evidence="8" key="1">
    <citation type="submission" date="2013-08" db="EMBL/GenBank/DDBJ databases">
        <authorList>
            <person name="Mendez C."/>
            <person name="Richter M."/>
            <person name="Ferrer M."/>
            <person name="Sanchez J."/>
        </authorList>
    </citation>
    <scope>NUCLEOTIDE SEQUENCE</scope>
</reference>
<keyword evidence="2" id="KW-0540">Nuclease</keyword>
<evidence type="ECO:0000256" key="3">
    <source>
        <dbReference type="ARBA" id="ARBA00022723"/>
    </source>
</evidence>
<dbReference type="SUPFAM" id="SSF88723">
    <property type="entry name" value="PIN domain-like"/>
    <property type="match status" value="1"/>
</dbReference>
<organism evidence="8">
    <name type="scientific">mine drainage metagenome</name>
    <dbReference type="NCBI Taxonomy" id="410659"/>
    <lineage>
        <taxon>unclassified sequences</taxon>
        <taxon>metagenomes</taxon>
        <taxon>ecological metagenomes</taxon>
    </lineage>
</organism>
<protein>
    <submittedName>
        <fullName evidence="8">PilT protein domain protein</fullName>
    </submittedName>
</protein>
<dbReference type="GO" id="GO:0046872">
    <property type="term" value="F:metal ion binding"/>
    <property type="evidence" value="ECO:0007669"/>
    <property type="project" value="UniProtKB-KW"/>
</dbReference>
<gene>
    <name evidence="8" type="ORF">B1A_08104</name>
</gene>
<keyword evidence="3" id="KW-0479">Metal-binding</keyword>
<keyword evidence="4" id="KW-0378">Hydrolase</keyword>
<name>T1B107_9ZZZZ</name>
<evidence type="ECO:0000256" key="4">
    <source>
        <dbReference type="ARBA" id="ARBA00022801"/>
    </source>
</evidence>
<keyword evidence="5" id="KW-0460">Magnesium</keyword>
<feature type="non-terminal residue" evidence="8">
    <location>
        <position position="1"/>
    </location>
</feature>
<evidence type="ECO:0000256" key="2">
    <source>
        <dbReference type="ARBA" id="ARBA00022722"/>
    </source>
</evidence>
<accession>T1B107</accession>
<evidence type="ECO:0000313" key="8">
    <source>
        <dbReference type="EMBL" id="EQD66531.1"/>
    </source>
</evidence>
<dbReference type="AlphaFoldDB" id="T1B107"/>